<dbReference type="Proteomes" id="UP001642484">
    <property type="component" value="Unassembled WGS sequence"/>
</dbReference>
<comment type="caution">
    <text evidence="3">The sequence shown here is derived from an EMBL/GenBank/DDBJ whole genome shotgun (WGS) entry which is preliminary data.</text>
</comment>
<reference evidence="3 4" key="1">
    <citation type="submission" date="2024-02" db="EMBL/GenBank/DDBJ databases">
        <authorList>
            <person name="Chen Y."/>
            <person name="Shah S."/>
            <person name="Dougan E. K."/>
            <person name="Thang M."/>
            <person name="Chan C."/>
        </authorList>
    </citation>
    <scope>NUCLEOTIDE SEQUENCE [LARGE SCALE GENOMIC DNA]</scope>
</reference>
<feature type="compositionally biased region" description="Polar residues" evidence="1">
    <location>
        <begin position="221"/>
        <end position="234"/>
    </location>
</feature>
<evidence type="ECO:0000256" key="1">
    <source>
        <dbReference type="SAM" id="MobiDB-lite"/>
    </source>
</evidence>
<proteinExistence type="predicted"/>
<dbReference type="CDD" id="cd22744">
    <property type="entry name" value="OTU"/>
    <property type="match status" value="1"/>
</dbReference>
<dbReference type="PROSITE" id="PS50802">
    <property type="entry name" value="OTU"/>
    <property type="match status" value="1"/>
</dbReference>
<feature type="region of interest" description="Disordered" evidence="1">
    <location>
        <begin position="605"/>
        <end position="640"/>
    </location>
</feature>
<name>A0ABP0Q6N1_9DINO</name>
<evidence type="ECO:0000313" key="3">
    <source>
        <dbReference type="EMBL" id="CAK9083909.1"/>
    </source>
</evidence>
<gene>
    <name evidence="3" type="ORF">CCMP2556_LOCUS40865</name>
</gene>
<feature type="non-terminal residue" evidence="3">
    <location>
        <position position="1"/>
    </location>
</feature>
<protein>
    <recommendedName>
        <fullName evidence="2">OTU domain-containing protein</fullName>
    </recommendedName>
</protein>
<organism evidence="3 4">
    <name type="scientific">Durusdinium trenchii</name>
    <dbReference type="NCBI Taxonomy" id="1381693"/>
    <lineage>
        <taxon>Eukaryota</taxon>
        <taxon>Sar</taxon>
        <taxon>Alveolata</taxon>
        <taxon>Dinophyceae</taxon>
        <taxon>Suessiales</taxon>
        <taxon>Symbiodiniaceae</taxon>
        <taxon>Durusdinium</taxon>
    </lineage>
</organism>
<dbReference type="SUPFAM" id="SSF54001">
    <property type="entry name" value="Cysteine proteinases"/>
    <property type="match status" value="1"/>
</dbReference>
<dbReference type="InterPro" id="IPR038765">
    <property type="entry name" value="Papain-like_cys_pep_sf"/>
</dbReference>
<dbReference type="InterPro" id="IPR003323">
    <property type="entry name" value="OTU_dom"/>
</dbReference>
<evidence type="ECO:0000313" key="4">
    <source>
        <dbReference type="Proteomes" id="UP001642484"/>
    </source>
</evidence>
<feature type="domain" description="OTU" evidence="2">
    <location>
        <begin position="2"/>
        <end position="129"/>
    </location>
</feature>
<keyword evidence="4" id="KW-1185">Reference proteome</keyword>
<dbReference type="Gene3D" id="3.90.70.80">
    <property type="match status" value="1"/>
</dbReference>
<accession>A0ABP0Q6N1</accession>
<feature type="region of interest" description="Disordered" evidence="1">
    <location>
        <begin position="161"/>
        <end position="290"/>
    </location>
</feature>
<sequence>AFLVLKMPPDGDCLFHALAIHEDGDGAELRKEVSDYLENTAEEEADIQACQAFYDEADHLRGPKESNWGGHTSLVAYTKMRGRKVYVHTLQADGSCHVQDATHATVPGDSIATHVPYNGATHYDALLHPEEASHTNVEPAWANQSLPAKYFQQREITTTSASTAAAAPVPEPPNKKARAASTAAAAPVPEPPKKKAREASTTATPPAPQPPKKKARVANPADSQNTSNADPSETQQEHRRYYRKTTPPPELRDSIMDEISNAKVGHISETEARENPTVPPSSTLDAADDGERWPEVFCAFQGCHWEMTGGEEADLQQHLAEHHADELQPLLDEGDAPERMMCFYQEAVSHACRRQAPLAGSSLDRTALSTFATALANDNIEALICASCACVHTCVQDNKAGIQWEKPLDYSTDGGECFQFLGQPVQNVATLLGLENFLKAYDILDKVGAAKISNHESFESWKLSIPMPSSDDGQVDILCCPEVVVDLIMDLQRAGHPYFIHISEAKVKAKAEALPVGLAENSDNENLEDEPVTFLEEDLLQARLTHVRGAPKIEAADKEAADVQLEATKQYDLTMDMFRCSEDIWLSRVSGVSQAELQAQQETHRHTMQERAAAIDHTTAKQAARASRSRPQHQSPAQGGYLADIPARLKEHTPALQNTDVLINYGRELFWSGPVQGVVELTERERCKDEWWNEATRSMASFWIASTAYLLAADIAPDMPHLRLPAHIDTSPLMARSEPASFLLLRTLPDLPVCRQQWLKIVSFLQRLRNLCTKPADTQELTEMILCLQDIVAITGHWETAEQKRRRMHFESE</sequence>
<dbReference type="EMBL" id="CAXAMN010024127">
    <property type="protein sequence ID" value="CAK9083909.1"/>
    <property type="molecule type" value="Genomic_DNA"/>
</dbReference>
<evidence type="ECO:0000259" key="2">
    <source>
        <dbReference type="PROSITE" id="PS50802"/>
    </source>
</evidence>